<evidence type="ECO:0000313" key="4">
    <source>
        <dbReference type="Proteomes" id="UP000388235"/>
    </source>
</evidence>
<keyword evidence="1" id="KW-0472">Membrane</keyword>
<keyword evidence="1" id="KW-0812">Transmembrane</keyword>
<keyword evidence="1" id="KW-1133">Transmembrane helix</keyword>
<sequence>MINRFGTAFVALGLLLTQAASAGTVTLGWDKQWQHQTGQSFTHSLSDAADLVANGNVLSNAHLTVWALSDFNHSSEYISSVSIDGTVLGSNIDSGHANMTANEKPLHWGKLGYNTRLFKLGFDLDDGLFNGLMGDSMASIIVDFSDSVHALACNYYSKVKLTFDYEPGGTITDVDDIAAVPLPAAVWLFGTALFGFAGVRFKRRT</sequence>
<feature type="transmembrane region" description="Helical" evidence="1">
    <location>
        <begin position="180"/>
        <end position="199"/>
    </location>
</feature>
<gene>
    <name evidence="3" type="ORF">GH975_05780</name>
</gene>
<dbReference type="KEGG" id="llp:GH975_05780"/>
<organism evidence="3 4">
    <name type="scientific">Litorivicinus lipolyticus</name>
    <dbReference type="NCBI Taxonomy" id="418701"/>
    <lineage>
        <taxon>Bacteria</taxon>
        <taxon>Pseudomonadati</taxon>
        <taxon>Pseudomonadota</taxon>
        <taxon>Gammaproteobacteria</taxon>
        <taxon>Oceanospirillales</taxon>
        <taxon>Litorivicinaceae</taxon>
        <taxon>Litorivicinus</taxon>
    </lineage>
</organism>
<reference evidence="3 4" key="1">
    <citation type="submission" date="2019-11" db="EMBL/GenBank/DDBJ databases">
        <authorList>
            <person name="Khan S.A."/>
            <person name="Jeon C.O."/>
            <person name="Chun B.H."/>
        </authorList>
    </citation>
    <scope>NUCLEOTIDE SEQUENCE [LARGE SCALE GENOMIC DNA]</scope>
    <source>
        <strain evidence="3 4">IMCC 1097</strain>
    </source>
</reference>
<proteinExistence type="predicted"/>
<dbReference type="RefSeq" id="WP_153713612.1">
    <property type="nucleotide sequence ID" value="NZ_CP045871.1"/>
</dbReference>
<evidence type="ECO:0000313" key="3">
    <source>
        <dbReference type="EMBL" id="QGG80108.1"/>
    </source>
</evidence>
<protein>
    <recommendedName>
        <fullName evidence="5">VPLPA-CTERM protein sorting domain protein</fullName>
    </recommendedName>
</protein>
<dbReference type="EMBL" id="CP045871">
    <property type="protein sequence ID" value="QGG80108.1"/>
    <property type="molecule type" value="Genomic_DNA"/>
</dbReference>
<keyword evidence="4" id="KW-1185">Reference proteome</keyword>
<dbReference type="OrthoDB" id="5734423at2"/>
<evidence type="ECO:0000256" key="1">
    <source>
        <dbReference type="SAM" id="Phobius"/>
    </source>
</evidence>
<evidence type="ECO:0008006" key="5">
    <source>
        <dbReference type="Google" id="ProtNLM"/>
    </source>
</evidence>
<dbReference type="AlphaFoldDB" id="A0A5Q2Q7S5"/>
<feature type="signal peptide" evidence="2">
    <location>
        <begin position="1"/>
        <end position="22"/>
    </location>
</feature>
<evidence type="ECO:0000256" key="2">
    <source>
        <dbReference type="SAM" id="SignalP"/>
    </source>
</evidence>
<name>A0A5Q2Q7S5_9GAMM</name>
<accession>A0A5Q2Q7S5</accession>
<feature type="chain" id="PRO_5024462682" description="VPLPA-CTERM protein sorting domain protein" evidence="2">
    <location>
        <begin position="23"/>
        <end position="205"/>
    </location>
</feature>
<keyword evidence="2" id="KW-0732">Signal</keyword>
<dbReference type="Proteomes" id="UP000388235">
    <property type="component" value="Chromosome"/>
</dbReference>